<reference evidence="2 3" key="1">
    <citation type="submission" date="2023-08" db="EMBL/GenBank/DDBJ databases">
        <title>Nocardioides seae sp. nov., a bacterium isolated from a soil.</title>
        <authorList>
            <person name="Wang X."/>
        </authorList>
    </citation>
    <scope>NUCLEOTIDE SEQUENCE [LARGE SCALE GENOMIC DNA]</scope>
    <source>
        <strain evidence="2 3">YZH12</strain>
    </source>
</reference>
<keyword evidence="3" id="KW-1185">Reference proteome</keyword>
<evidence type="ECO:0000256" key="1">
    <source>
        <dbReference type="SAM" id="MobiDB-lite"/>
    </source>
</evidence>
<proteinExistence type="predicted"/>
<organism evidence="2 3">
    <name type="scientific">Nocardioides imazamoxiresistens</name>
    <dbReference type="NCBI Taxonomy" id="3231893"/>
    <lineage>
        <taxon>Bacteria</taxon>
        <taxon>Bacillati</taxon>
        <taxon>Actinomycetota</taxon>
        <taxon>Actinomycetes</taxon>
        <taxon>Propionibacteriales</taxon>
        <taxon>Nocardioidaceae</taxon>
        <taxon>Nocardioides</taxon>
    </lineage>
</organism>
<gene>
    <name evidence="2" type="ORF">RDV89_12850</name>
</gene>
<evidence type="ECO:0000313" key="3">
    <source>
        <dbReference type="Proteomes" id="UP001268542"/>
    </source>
</evidence>
<name>A0ABU3PXJ7_9ACTN</name>
<protein>
    <submittedName>
        <fullName evidence="2">Uncharacterized protein</fullName>
    </submittedName>
</protein>
<evidence type="ECO:0000313" key="2">
    <source>
        <dbReference type="EMBL" id="MDT9593963.1"/>
    </source>
</evidence>
<sequence length="148" mass="14793">MARIDPKRAAKVAAAGAALAVRYGPQAKLAWDKGGRQAAQAAARRAGLLRARRQAVAHASGLVDGGVLELAPGGSKVYVVMTGTTPVAAYPPDETPLADLVAHADLGRIVPAVPADGSPGASGGGPAALEAGPGVGPKALRERLRRRG</sequence>
<comment type="caution">
    <text evidence="2">The sequence shown here is derived from an EMBL/GenBank/DDBJ whole genome shotgun (WGS) entry which is preliminary data.</text>
</comment>
<feature type="region of interest" description="Disordered" evidence="1">
    <location>
        <begin position="113"/>
        <end position="148"/>
    </location>
</feature>
<accession>A0ABU3PXJ7</accession>
<dbReference type="RefSeq" id="WP_315733449.1">
    <property type="nucleotide sequence ID" value="NZ_JAVYII010000005.1"/>
</dbReference>
<dbReference type="Proteomes" id="UP001268542">
    <property type="component" value="Unassembled WGS sequence"/>
</dbReference>
<dbReference type="EMBL" id="JAVYII010000005">
    <property type="protein sequence ID" value="MDT9593963.1"/>
    <property type="molecule type" value="Genomic_DNA"/>
</dbReference>